<evidence type="ECO:0000313" key="2">
    <source>
        <dbReference type="WBParaSite" id="ES5_v2.g6992.t1"/>
    </source>
</evidence>
<name>A0AC34GR46_9BILA</name>
<proteinExistence type="predicted"/>
<protein>
    <submittedName>
        <fullName evidence="2">Uncharacterized protein</fullName>
    </submittedName>
</protein>
<accession>A0AC34GR46</accession>
<organism evidence="1 2">
    <name type="scientific">Panagrolaimus sp. ES5</name>
    <dbReference type="NCBI Taxonomy" id="591445"/>
    <lineage>
        <taxon>Eukaryota</taxon>
        <taxon>Metazoa</taxon>
        <taxon>Ecdysozoa</taxon>
        <taxon>Nematoda</taxon>
        <taxon>Chromadorea</taxon>
        <taxon>Rhabditida</taxon>
        <taxon>Tylenchina</taxon>
        <taxon>Panagrolaimomorpha</taxon>
        <taxon>Panagrolaimoidea</taxon>
        <taxon>Panagrolaimidae</taxon>
        <taxon>Panagrolaimus</taxon>
    </lineage>
</organism>
<dbReference type="Proteomes" id="UP000887579">
    <property type="component" value="Unplaced"/>
</dbReference>
<sequence length="153" mass="17233">MVSIQFFICFFVLFSGTFGGVIFSGVQGPEDVAKKQSMKTTVNLYENGVLQGKTELKARHWIKGFTGGVAVVLFDESDNQIWNCDWHKYGVNMHSSRTEDWTEQVPAELIPKIKKVSIIQKHTPKNRFGDFLKDHWKEIVEAGKIIIGGGNGK</sequence>
<evidence type="ECO:0000313" key="1">
    <source>
        <dbReference type="Proteomes" id="UP000887579"/>
    </source>
</evidence>
<reference evidence="2" key="1">
    <citation type="submission" date="2022-11" db="UniProtKB">
        <authorList>
            <consortium name="WormBaseParasite"/>
        </authorList>
    </citation>
    <scope>IDENTIFICATION</scope>
</reference>
<dbReference type="WBParaSite" id="ES5_v2.g6992.t1">
    <property type="protein sequence ID" value="ES5_v2.g6992.t1"/>
    <property type="gene ID" value="ES5_v2.g6992"/>
</dbReference>